<gene>
    <name evidence="9" type="ORF">BINO364_LOCUS2355</name>
</gene>
<dbReference type="Proteomes" id="UP000838878">
    <property type="component" value="Chromosome 10"/>
</dbReference>
<dbReference type="OrthoDB" id="203599at2759"/>
<accession>A0A8J9U7U6</accession>
<keyword evidence="3" id="KW-0677">Repeat</keyword>
<name>A0A8J9U7U6_9NEOP</name>
<feature type="region of interest" description="Disordered" evidence="7">
    <location>
        <begin position="414"/>
        <end position="458"/>
    </location>
</feature>
<evidence type="ECO:0000256" key="5">
    <source>
        <dbReference type="ARBA" id="ARBA00022833"/>
    </source>
</evidence>
<dbReference type="GO" id="GO:0008270">
    <property type="term" value="F:zinc ion binding"/>
    <property type="evidence" value="ECO:0007669"/>
    <property type="project" value="UniProtKB-KW"/>
</dbReference>
<comment type="subcellular location">
    <subcellularLocation>
        <location evidence="1">Nucleus</location>
    </subcellularLocation>
</comment>
<protein>
    <recommendedName>
        <fullName evidence="8">C2H2-type domain-containing protein</fullName>
    </recommendedName>
</protein>
<dbReference type="PROSITE" id="PS00028">
    <property type="entry name" value="ZINC_FINGER_C2H2_1"/>
    <property type="match status" value="5"/>
</dbReference>
<feature type="compositionally biased region" description="Basic and acidic residues" evidence="7">
    <location>
        <begin position="509"/>
        <end position="524"/>
    </location>
</feature>
<sequence length="1400" mass="157423">MTTEQKFDCVFCKENFDDKEALQIHFRKHGDPNFNPSTKNVTNEKSTDEDETVGCDVCDEVFPTIPKAITHKHKTHPYHDAKYFCPFCGKMFTMKHLYNKHIQSNHEFDEASDTKDFHCDFCKVAFYVPSAMMYHNKFFHRQDTELPAMGQSKKVKIYNQEMFQIYYCSFCGEEYNNKVNLHKHISDDHGDENHCPIEILRCPLCEAIFFHLDAYEVHLMFHSTEDLYSEKNEIAEKVNEFSLETVAPITEKVEEDVPDHPIDGIDNFLQLVMSESADNAPEKVKSKKHKKHKKSKKAAITLDEFLNMNKDVFGDGLDVQGIEEVPTQVVLKKAKGKKLSIKGQSKIVNADLAKLQKHGITVKTKSGARPGVANVKNNTENVQVNKTNVTNCPNEILSKLLNEGNSQIKIVKKSISQNDPKNDDHDTSNNNTDTIDRLSKDNKGENTLSDKEDVQNPVKENLYNISSDTANNIQADSEIINKASTFFKSVNNEISVENNTQSTDNDNTNSEKARPFIALPDRKTSTPTDENSTKKSDTFLPSSSTVISGKSVNETKRNVLVDYQIADNDETPQPDMDTEDHTKNLNENDADNNIANKTLNALKHLSHLITVKPLNQPKSPTLGGINSDKVNNENESRERVKEDIHNASISQHLSSNEQKLCKNVKMINNQITIKPSKTSSEHTQSDFDSDGEFNDYDECNLSAEFEELDEINSPNNNVKRVKLKIKNLPISQSKQIIKNDCNEIVNNETEHEDEFQSEENTNKGASSSSNIDILKRLTNVTAKSIPSVKNINKPTNIKIARPIINQVKETLPKNVYKTHTEVEIYNIDDSDSDGDHKLEIKQSNQTIEALRSLGKNITIKSNQQNIKEEVKDKKIINKSTRSDNMSNGSHFKFSKHSPDIQKSINLQNKLKSLGGNITVKSRNSPNLTNKEQFNFDEFDDEDEAIDSEPESNVAKIKITEVTEDDVSDNECPDSRTDAIVESPHASNSENEDNHNDTDEEFADLENEIKKSILKKQEEPTTSKKPPCLENFKHLNNLTIKSLKTKKNDSTEESNVPLQKEASEDTHNFNKQIAIKQLKNNIPQNGQAINKTNQSSTSINQTVNKNVSSSLNQVNTVKTVKKFQSQTVIEEITTTVTKTIRTMNQSSNEVVQSNVRPGPRSMIRPQKMFNRPQGPIRHTSPTVGTRIRNATPIRHATPSTVKPTNQLVPVRAVLNIQKGPVFNTGVRKIAPPKSSPQKPVVGKLKMSPHALNQATKRPMDEASGHFSCFKKPKESPMTSMDMADSFDDTVQYASATHSQSNFSSVTKTVKGKGMVTATQVRSEVSTSSQQQLSKLSNMSGLKIAKMSSKQTMQVEEKNISTATKNTLDALEKLQKQGLLVKKPRIDEYNDKSQSESDDDPS</sequence>
<dbReference type="Pfam" id="PF00096">
    <property type="entry name" value="zf-C2H2"/>
    <property type="match status" value="1"/>
</dbReference>
<feature type="region of interest" description="Disordered" evidence="7">
    <location>
        <begin position="1377"/>
        <end position="1400"/>
    </location>
</feature>
<evidence type="ECO:0000313" key="10">
    <source>
        <dbReference type="Proteomes" id="UP000838878"/>
    </source>
</evidence>
<feature type="compositionally biased region" description="Basic and acidic residues" evidence="7">
    <location>
        <begin position="434"/>
        <end position="454"/>
    </location>
</feature>
<feature type="region of interest" description="Disordered" evidence="7">
    <location>
        <begin position="1146"/>
        <end position="1182"/>
    </location>
</feature>
<feature type="region of interest" description="Disordered" evidence="7">
    <location>
        <begin position="1042"/>
        <end position="1065"/>
    </location>
</feature>
<dbReference type="SMART" id="SM00355">
    <property type="entry name" value="ZnF_C2H2"/>
    <property type="match status" value="6"/>
</dbReference>
<feature type="region of interest" description="Disordered" evidence="7">
    <location>
        <begin position="963"/>
        <end position="997"/>
    </location>
</feature>
<feature type="non-terminal residue" evidence="9">
    <location>
        <position position="1400"/>
    </location>
</feature>
<feature type="domain" description="C2H2-type" evidence="8">
    <location>
        <begin position="168"/>
        <end position="189"/>
    </location>
</feature>
<dbReference type="InterPro" id="IPR050888">
    <property type="entry name" value="ZnF_C2H2-type_TF"/>
</dbReference>
<keyword evidence="2" id="KW-0479">Metal-binding</keyword>
<evidence type="ECO:0000313" key="9">
    <source>
        <dbReference type="EMBL" id="CAH0715428.1"/>
    </source>
</evidence>
<dbReference type="PANTHER" id="PTHR24406">
    <property type="entry name" value="TRANSCRIPTIONAL REPRESSOR CTCFL-RELATED"/>
    <property type="match status" value="1"/>
</dbReference>
<evidence type="ECO:0000256" key="6">
    <source>
        <dbReference type="ARBA" id="ARBA00023242"/>
    </source>
</evidence>
<evidence type="ECO:0000256" key="1">
    <source>
        <dbReference type="ARBA" id="ARBA00004123"/>
    </source>
</evidence>
<feature type="domain" description="C2H2-type" evidence="8">
    <location>
        <begin position="9"/>
        <end position="29"/>
    </location>
</feature>
<feature type="compositionally biased region" description="Polar residues" evidence="7">
    <location>
        <begin position="920"/>
        <end position="930"/>
    </location>
</feature>
<feature type="region of interest" description="Disordered" evidence="7">
    <location>
        <begin position="920"/>
        <end position="951"/>
    </location>
</feature>
<keyword evidence="6" id="KW-0539">Nucleus</keyword>
<evidence type="ECO:0000256" key="4">
    <source>
        <dbReference type="ARBA" id="ARBA00022771"/>
    </source>
</evidence>
<dbReference type="Gene3D" id="3.30.160.60">
    <property type="entry name" value="Classic Zinc Finger"/>
    <property type="match status" value="3"/>
</dbReference>
<feature type="domain" description="C2H2-type" evidence="8">
    <location>
        <begin position="119"/>
        <end position="140"/>
    </location>
</feature>
<organism evidence="9 10">
    <name type="scientific">Brenthis ino</name>
    <name type="common">lesser marbled fritillary</name>
    <dbReference type="NCBI Taxonomy" id="405034"/>
    <lineage>
        <taxon>Eukaryota</taxon>
        <taxon>Metazoa</taxon>
        <taxon>Ecdysozoa</taxon>
        <taxon>Arthropoda</taxon>
        <taxon>Hexapoda</taxon>
        <taxon>Insecta</taxon>
        <taxon>Pterygota</taxon>
        <taxon>Neoptera</taxon>
        <taxon>Endopterygota</taxon>
        <taxon>Lepidoptera</taxon>
        <taxon>Glossata</taxon>
        <taxon>Ditrysia</taxon>
        <taxon>Papilionoidea</taxon>
        <taxon>Nymphalidae</taxon>
        <taxon>Heliconiinae</taxon>
        <taxon>Argynnini</taxon>
        <taxon>Brenthis</taxon>
    </lineage>
</organism>
<keyword evidence="4" id="KW-0863">Zinc-finger</keyword>
<evidence type="ECO:0000256" key="3">
    <source>
        <dbReference type="ARBA" id="ARBA00022737"/>
    </source>
</evidence>
<dbReference type="EMBL" id="OV170230">
    <property type="protein sequence ID" value="CAH0715428.1"/>
    <property type="molecule type" value="Genomic_DNA"/>
</dbReference>
<proteinExistence type="predicted"/>
<feature type="domain" description="C2H2-type" evidence="8">
    <location>
        <begin position="202"/>
        <end position="222"/>
    </location>
</feature>
<feature type="compositionally biased region" description="Acidic residues" evidence="7">
    <location>
        <begin position="934"/>
        <end position="949"/>
    </location>
</feature>
<feature type="domain" description="C2H2-type" evidence="8">
    <location>
        <begin position="85"/>
        <end position="106"/>
    </location>
</feature>
<reference evidence="9" key="1">
    <citation type="submission" date="2021-12" db="EMBL/GenBank/DDBJ databases">
        <authorList>
            <person name="Martin H S."/>
        </authorList>
    </citation>
    <scope>NUCLEOTIDE SEQUENCE</scope>
</reference>
<evidence type="ECO:0000259" key="8">
    <source>
        <dbReference type="PROSITE" id="PS00028"/>
    </source>
</evidence>
<keyword evidence="10" id="KW-1185">Reference proteome</keyword>
<evidence type="ECO:0000256" key="7">
    <source>
        <dbReference type="SAM" id="MobiDB-lite"/>
    </source>
</evidence>
<keyword evidence="5" id="KW-0862">Zinc</keyword>
<feature type="compositionally biased region" description="Low complexity" evidence="7">
    <location>
        <begin position="498"/>
        <end position="508"/>
    </location>
</feature>
<feature type="region of interest" description="Disordered" evidence="7">
    <location>
        <begin position="497"/>
        <end position="540"/>
    </location>
</feature>
<dbReference type="InterPro" id="IPR013087">
    <property type="entry name" value="Znf_C2H2_type"/>
</dbReference>
<evidence type="ECO:0000256" key="2">
    <source>
        <dbReference type="ARBA" id="ARBA00022723"/>
    </source>
</evidence>
<dbReference type="GO" id="GO:0005634">
    <property type="term" value="C:nucleus"/>
    <property type="evidence" value="ECO:0007669"/>
    <property type="project" value="UniProtKB-SubCell"/>
</dbReference>
<feature type="compositionally biased region" description="Basic and acidic residues" evidence="7">
    <location>
        <begin position="1382"/>
        <end position="1393"/>
    </location>
</feature>